<dbReference type="STRING" id="1070319.CAGGBEG34_320019"/>
<keyword evidence="2" id="KW-1185">Reference proteome</keyword>
<dbReference type="EMBL" id="CAFB01000050">
    <property type="protein sequence ID" value="CCD29888.1"/>
    <property type="molecule type" value="Genomic_DNA"/>
</dbReference>
<accession>G2JAT6</accession>
<reference evidence="1 2" key="1">
    <citation type="submission" date="2011-08" db="EMBL/GenBank/DDBJ databases">
        <title>The genome of the obligate endobacterium of an arbuscular mycorrhizal fungus reveals an interphylum network of nutritional interactions.</title>
        <authorList>
            <person name="Ghignone S."/>
            <person name="Salvioli A."/>
            <person name="Anca I."/>
            <person name="Lumini E."/>
            <person name="Ortu G."/>
            <person name="Petiti L."/>
            <person name="Cruveiller S."/>
            <person name="Bianciotto V."/>
            <person name="Piffanelli P."/>
            <person name="Lanfranco L."/>
            <person name="Bonfante P."/>
        </authorList>
    </citation>
    <scope>NUCLEOTIDE SEQUENCE [LARGE SCALE GENOMIC DNA]</scope>
    <source>
        <strain evidence="1 2">BEG34</strain>
    </source>
</reference>
<dbReference type="OrthoDB" id="5297245at2"/>
<protein>
    <submittedName>
        <fullName evidence="1">Uncharacterized protein</fullName>
    </submittedName>
</protein>
<evidence type="ECO:0000313" key="2">
    <source>
        <dbReference type="Proteomes" id="UP000054051"/>
    </source>
</evidence>
<proteinExistence type="predicted"/>
<dbReference type="Proteomes" id="UP000054051">
    <property type="component" value="Unassembled WGS sequence"/>
</dbReference>
<dbReference type="InterPro" id="IPR022148">
    <property type="entry name" value="CopG_antitoxin"/>
</dbReference>
<evidence type="ECO:0000313" key="1">
    <source>
        <dbReference type="EMBL" id="CCD29888.1"/>
    </source>
</evidence>
<dbReference type="RefSeq" id="WP_006682987.1">
    <property type="nucleotide sequence ID" value="NZ_CAFB01000050.1"/>
</dbReference>
<dbReference type="eggNOG" id="COG5304">
    <property type="taxonomic scope" value="Bacteria"/>
</dbReference>
<dbReference type="Pfam" id="PF12441">
    <property type="entry name" value="CopG_antitoxin"/>
    <property type="match status" value="1"/>
</dbReference>
<gene>
    <name evidence="1" type="ORF">CAGGBEG34_320019</name>
</gene>
<sequence length="95" mass="10746">MNKPLKPIPKFASEAEERAFWETPDNDSTAYLDWSKAKRAVFPNLKPSTQAISLRLPVSLLSAIKVRANRMDVPYQSLIKTWLAEKAAETDQRSA</sequence>
<dbReference type="AlphaFoldDB" id="G2JAT6"/>
<comment type="caution">
    <text evidence="1">The sequence shown here is derived from an EMBL/GenBank/DDBJ whole genome shotgun (WGS) entry which is preliminary data.</text>
</comment>
<name>G2JAT6_9BURK</name>
<organism evidence="1 2">
    <name type="scientific">Candidatus Glomeribacter gigasporarum BEG34</name>
    <dbReference type="NCBI Taxonomy" id="1070319"/>
    <lineage>
        <taxon>Bacteria</taxon>
        <taxon>Pseudomonadati</taxon>
        <taxon>Pseudomonadota</taxon>
        <taxon>Betaproteobacteria</taxon>
        <taxon>Burkholderiales</taxon>
        <taxon>Burkholderiaceae</taxon>
        <taxon>Candidatus Glomeribacter</taxon>
    </lineage>
</organism>
<dbReference type="NCBIfam" id="NF047399">
    <property type="entry name" value="BrnA_antitoxin_add"/>
    <property type="match status" value="1"/>
</dbReference>